<gene>
    <name evidence="3" type="ORF">SSX86_020929</name>
</gene>
<protein>
    <submittedName>
        <fullName evidence="3">Uncharacterized protein</fullName>
    </submittedName>
</protein>
<organism evidence="3 4">
    <name type="scientific">Deinandra increscens subsp. villosa</name>
    <dbReference type="NCBI Taxonomy" id="3103831"/>
    <lineage>
        <taxon>Eukaryota</taxon>
        <taxon>Viridiplantae</taxon>
        <taxon>Streptophyta</taxon>
        <taxon>Embryophyta</taxon>
        <taxon>Tracheophyta</taxon>
        <taxon>Spermatophyta</taxon>
        <taxon>Magnoliopsida</taxon>
        <taxon>eudicotyledons</taxon>
        <taxon>Gunneridae</taxon>
        <taxon>Pentapetalae</taxon>
        <taxon>asterids</taxon>
        <taxon>campanulids</taxon>
        <taxon>Asterales</taxon>
        <taxon>Asteraceae</taxon>
        <taxon>Asteroideae</taxon>
        <taxon>Heliantheae alliance</taxon>
        <taxon>Madieae</taxon>
        <taxon>Madiinae</taxon>
        <taxon>Deinandra</taxon>
    </lineage>
</organism>
<name>A0AAP0GV89_9ASTR</name>
<dbReference type="EMBL" id="JBCNJP010000020">
    <property type="protein sequence ID" value="KAK9060225.1"/>
    <property type="molecule type" value="Genomic_DNA"/>
</dbReference>
<evidence type="ECO:0000256" key="1">
    <source>
        <dbReference type="ARBA" id="ARBA00001933"/>
    </source>
</evidence>
<evidence type="ECO:0000313" key="3">
    <source>
        <dbReference type="EMBL" id="KAK9060225.1"/>
    </source>
</evidence>
<dbReference type="GO" id="GO:0019148">
    <property type="term" value="F:D-cysteine desulfhydrase activity"/>
    <property type="evidence" value="ECO:0007669"/>
    <property type="project" value="TreeGrafter"/>
</dbReference>
<dbReference type="PANTHER" id="PTHR43780">
    <property type="entry name" value="1-AMINOCYCLOPROPANE-1-CARBOXYLATE DEAMINASE-RELATED"/>
    <property type="match status" value="1"/>
</dbReference>
<sequence>MLKILNRRWTLMNPDTKIHQIKVSSTFTNSTALFRITLGNYITYSNNPHPSLGENVRKWHDDRSVRYDLLHPLVNGNKARKLDALIPLVEDHLGTDVIYICQQG</sequence>
<reference evidence="3 4" key="1">
    <citation type="submission" date="2024-04" db="EMBL/GenBank/DDBJ databases">
        <title>The reference genome of an endangered Asteraceae, Deinandra increscens subsp. villosa, native to the Central Coast of California.</title>
        <authorList>
            <person name="Guilliams M."/>
            <person name="Hasenstab-Lehman K."/>
            <person name="Meyer R."/>
            <person name="Mcevoy S."/>
        </authorList>
    </citation>
    <scope>NUCLEOTIDE SEQUENCE [LARGE SCALE GENOMIC DNA]</scope>
    <source>
        <tissue evidence="3">Leaf</tissue>
    </source>
</reference>
<comment type="caution">
    <text evidence="3">The sequence shown here is derived from an EMBL/GenBank/DDBJ whole genome shotgun (WGS) entry which is preliminary data.</text>
</comment>
<dbReference type="AlphaFoldDB" id="A0AAP0GV89"/>
<dbReference type="InterPro" id="IPR027278">
    <property type="entry name" value="ACCD_DCysDesulf"/>
</dbReference>
<keyword evidence="4" id="KW-1185">Reference proteome</keyword>
<proteinExistence type="predicted"/>
<comment type="cofactor">
    <cofactor evidence="1">
        <name>pyridoxal 5'-phosphate</name>
        <dbReference type="ChEBI" id="CHEBI:597326"/>
    </cofactor>
</comment>
<evidence type="ECO:0000313" key="4">
    <source>
        <dbReference type="Proteomes" id="UP001408789"/>
    </source>
</evidence>
<dbReference type="Proteomes" id="UP001408789">
    <property type="component" value="Unassembled WGS sequence"/>
</dbReference>
<keyword evidence="2" id="KW-0663">Pyridoxal phosphate</keyword>
<evidence type="ECO:0000256" key="2">
    <source>
        <dbReference type="ARBA" id="ARBA00022898"/>
    </source>
</evidence>
<dbReference type="PANTHER" id="PTHR43780:SF7">
    <property type="entry name" value="D-CYSTEINE DESULFHYDRASE 2, MITOCHONDRIAL"/>
    <property type="match status" value="1"/>
</dbReference>
<accession>A0AAP0GV89</accession>